<comment type="similarity">
    <text evidence="2">Belongs to the major facilitator superfamily. Sugar transporter (TC 2.A.1.1) family.</text>
</comment>
<dbReference type="EMBL" id="JACGWN010000003">
    <property type="protein sequence ID" value="KAL0457239.1"/>
    <property type="molecule type" value="Genomic_DNA"/>
</dbReference>
<reference evidence="10" key="1">
    <citation type="submission" date="2020-06" db="EMBL/GenBank/DDBJ databases">
        <authorList>
            <person name="Li T."/>
            <person name="Hu X."/>
            <person name="Zhang T."/>
            <person name="Song X."/>
            <person name="Zhang H."/>
            <person name="Dai N."/>
            <person name="Sheng W."/>
            <person name="Hou X."/>
            <person name="Wei L."/>
        </authorList>
    </citation>
    <scope>NUCLEOTIDE SEQUENCE</scope>
    <source>
        <strain evidence="10">KEN1</strain>
        <tissue evidence="10">Leaf</tissue>
    </source>
</reference>
<evidence type="ECO:0000259" key="9">
    <source>
        <dbReference type="PROSITE" id="PS50850"/>
    </source>
</evidence>
<name>A0AAW2XTJ7_9LAMI</name>
<dbReference type="InterPro" id="IPR020846">
    <property type="entry name" value="MFS_dom"/>
</dbReference>
<dbReference type="PANTHER" id="PTHR23500">
    <property type="entry name" value="SOLUTE CARRIER FAMILY 2, FACILITATED GLUCOSE TRANSPORTER"/>
    <property type="match status" value="1"/>
</dbReference>
<evidence type="ECO:0000256" key="3">
    <source>
        <dbReference type="ARBA" id="ARBA00022448"/>
    </source>
</evidence>
<dbReference type="InterPro" id="IPR045262">
    <property type="entry name" value="STP/PLT_plant"/>
</dbReference>
<keyword evidence="6 8" id="KW-0472">Membrane</keyword>
<comment type="similarity">
    <text evidence="7">Belongs to the major facilitator superfamily. Phosphate:H(+) symporter (TC 2.A.1.9) family.</text>
</comment>
<keyword evidence="3" id="KW-0813">Transport</keyword>
<gene>
    <name evidence="10" type="ORF">Slati_1063100</name>
</gene>
<keyword evidence="5 8" id="KW-1133">Transmembrane helix</keyword>
<evidence type="ECO:0000256" key="1">
    <source>
        <dbReference type="ARBA" id="ARBA00004141"/>
    </source>
</evidence>
<feature type="domain" description="Major facilitator superfamily (MFS) profile" evidence="9">
    <location>
        <begin position="20"/>
        <end position="172"/>
    </location>
</feature>
<protein>
    <submittedName>
        <fullName evidence="10">Sugar transport protein 8</fullName>
    </submittedName>
</protein>
<evidence type="ECO:0000256" key="7">
    <source>
        <dbReference type="ARBA" id="ARBA00044504"/>
    </source>
</evidence>
<keyword evidence="4 8" id="KW-0812">Transmembrane</keyword>
<comment type="caution">
    <text evidence="10">The sequence shown here is derived from an EMBL/GenBank/DDBJ whole genome shotgun (WGS) entry which is preliminary data.</text>
</comment>
<reference evidence="10" key="2">
    <citation type="journal article" date="2024" name="Plant">
        <title>Genomic evolution and insights into agronomic trait innovations of Sesamum species.</title>
        <authorList>
            <person name="Miao H."/>
            <person name="Wang L."/>
            <person name="Qu L."/>
            <person name="Liu H."/>
            <person name="Sun Y."/>
            <person name="Le M."/>
            <person name="Wang Q."/>
            <person name="Wei S."/>
            <person name="Zheng Y."/>
            <person name="Lin W."/>
            <person name="Duan Y."/>
            <person name="Cao H."/>
            <person name="Xiong S."/>
            <person name="Wang X."/>
            <person name="Wei L."/>
            <person name="Li C."/>
            <person name="Ma Q."/>
            <person name="Ju M."/>
            <person name="Zhao R."/>
            <person name="Li G."/>
            <person name="Mu C."/>
            <person name="Tian Q."/>
            <person name="Mei H."/>
            <person name="Zhang T."/>
            <person name="Gao T."/>
            <person name="Zhang H."/>
        </authorList>
    </citation>
    <scope>NUCLEOTIDE SEQUENCE</scope>
    <source>
        <strain evidence="10">KEN1</strain>
    </source>
</reference>
<dbReference type="Gene3D" id="1.20.1250.20">
    <property type="entry name" value="MFS general substrate transporter like domains"/>
    <property type="match status" value="1"/>
</dbReference>
<evidence type="ECO:0000256" key="6">
    <source>
        <dbReference type="ARBA" id="ARBA00023136"/>
    </source>
</evidence>
<evidence type="ECO:0000256" key="8">
    <source>
        <dbReference type="SAM" id="Phobius"/>
    </source>
</evidence>
<dbReference type="Pfam" id="PF00083">
    <property type="entry name" value="Sugar_tr"/>
    <property type="match status" value="1"/>
</dbReference>
<evidence type="ECO:0000256" key="4">
    <source>
        <dbReference type="ARBA" id="ARBA00022692"/>
    </source>
</evidence>
<sequence length="172" mass="19033">MSTVDKNNYNSRVTPYVFACWILAAFGGLMFGYDIGISGGVTGMDEFLIKFFPKVHERKMHAAENNYSALVASFFASKACSLLGRRPTILMASTFFIAGAIFCGAADAKWMLIFGRILFGIGFGNEGSRQHPLPALGDNWDSRCQPYKLWNIDDEGTGGRWGLQRFRESSSS</sequence>
<accession>A0AAW2XTJ7</accession>
<proteinExistence type="inferred from homology"/>
<dbReference type="AlphaFoldDB" id="A0AAW2XTJ7"/>
<dbReference type="PANTHER" id="PTHR23500:SF371">
    <property type="entry name" value="OS07G0206600 PROTEIN"/>
    <property type="match status" value="1"/>
</dbReference>
<feature type="transmembrane region" description="Helical" evidence="8">
    <location>
        <begin position="16"/>
        <end position="44"/>
    </location>
</feature>
<dbReference type="GO" id="GO:0015144">
    <property type="term" value="F:carbohydrate transmembrane transporter activity"/>
    <property type="evidence" value="ECO:0007669"/>
    <property type="project" value="InterPro"/>
</dbReference>
<keyword evidence="10" id="KW-0762">Sugar transport</keyword>
<organism evidence="10">
    <name type="scientific">Sesamum latifolium</name>
    <dbReference type="NCBI Taxonomy" id="2727402"/>
    <lineage>
        <taxon>Eukaryota</taxon>
        <taxon>Viridiplantae</taxon>
        <taxon>Streptophyta</taxon>
        <taxon>Embryophyta</taxon>
        <taxon>Tracheophyta</taxon>
        <taxon>Spermatophyta</taxon>
        <taxon>Magnoliopsida</taxon>
        <taxon>eudicotyledons</taxon>
        <taxon>Gunneridae</taxon>
        <taxon>Pentapetalae</taxon>
        <taxon>asterids</taxon>
        <taxon>lamiids</taxon>
        <taxon>Lamiales</taxon>
        <taxon>Pedaliaceae</taxon>
        <taxon>Sesamum</taxon>
    </lineage>
</organism>
<comment type="subcellular location">
    <subcellularLocation>
        <location evidence="1">Membrane</location>
        <topology evidence="1">Multi-pass membrane protein</topology>
    </subcellularLocation>
</comment>
<dbReference type="PROSITE" id="PS50850">
    <property type="entry name" value="MFS"/>
    <property type="match status" value="1"/>
</dbReference>
<dbReference type="InterPro" id="IPR036259">
    <property type="entry name" value="MFS_trans_sf"/>
</dbReference>
<dbReference type="SUPFAM" id="SSF103473">
    <property type="entry name" value="MFS general substrate transporter"/>
    <property type="match status" value="1"/>
</dbReference>
<dbReference type="GO" id="GO:0016020">
    <property type="term" value="C:membrane"/>
    <property type="evidence" value="ECO:0007669"/>
    <property type="project" value="UniProtKB-SubCell"/>
</dbReference>
<evidence type="ECO:0000313" key="10">
    <source>
        <dbReference type="EMBL" id="KAL0457239.1"/>
    </source>
</evidence>
<evidence type="ECO:0000256" key="2">
    <source>
        <dbReference type="ARBA" id="ARBA00010992"/>
    </source>
</evidence>
<feature type="transmembrane region" description="Helical" evidence="8">
    <location>
        <begin position="90"/>
        <end position="108"/>
    </location>
</feature>
<dbReference type="InterPro" id="IPR005828">
    <property type="entry name" value="MFS_sugar_transport-like"/>
</dbReference>
<evidence type="ECO:0000256" key="5">
    <source>
        <dbReference type="ARBA" id="ARBA00022989"/>
    </source>
</evidence>